<evidence type="ECO:0000256" key="1">
    <source>
        <dbReference type="SAM" id="MobiDB-lite"/>
    </source>
</evidence>
<evidence type="ECO:0000313" key="2">
    <source>
        <dbReference type="EMBL" id="KAJ8961058.1"/>
    </source>
</evidence>
<gene>
    <name evidence="2" type="ORF">NQ314_005988</name>
</gene>
<dbReference type="AlphaFoldDB" id="A0AAV8ZA04"/>
<sequence>MFSSPSVRLYTSENADNLVQRKPGNNLTIRKPFLDRSVNSKTPDTGKLLKPKLKFTKETATVEKPKKSPKEDLNADDFMFSYKDVEEDTPPPTPDPAPLDIDPIFFELPEVEMPELPDEDNLNRTFEVEIPELDYDDLDISF</sequence>
<keyword evidence="3" id="KW-1185">Reference proteome</keyword>
<accession>A0AAV8ZA04</accession>
<name>A0AAV8ZA04_9CUCU</name>
<evidence type="ECO:0000313" key="3">
    <source>
        <dbReference type="Proteomes" id="UP001162156"/>
    </source>
</evidence>
<comment type="caution">
    <text evidence="2">The sequence shown here is derived from an EMBL/GenBank/DDBJ whole genome shotgun (WGS) entry which is preliminary data.</text>
</comment>
<dbReference type="EMBL" id="JANEYF010001621">
    <property type="protein sequence ID" value="KAJ8961058.1"/>
    <property type="molecule type" value="Genomic_DNA"/>
</dbReference>
<dbReference type="Proteomes" id="UP001162156">
    <property type="component" value="Unassembled WGS sequence"/>
</dbReference>
<protein>
    <submittedName>
        <fullName evidence="2">Uncharacterized protein</fullName>
    </submittedName>
</protein>
<feature type="region of interest" description="Disordered" evidence="1">
    <location>
        <begin position="1"/>
        <end position="24"/>
    </location>
</feature>
<organism evidence="2 3">
    <name type="scientific">Rhamnusium bicolor</name>
    <dbReference type="NCBI Taxonomy" id="1586634"/>
    <lineage>
        <taxon>Eukaryota</taxon>
        <taxon>Metazoa</taxon>
        <taxon>Ecdysozoa</taxon>
        <taxon>Arthropoda</taxon>
        <taxon>Hexapoda</taxon>
        <taxon>Insecta</taxon>
        <taxon>Pterygota</taxon>
        <taxon>Neoptera</taxon>
        <taxon>Endopterygota</taxon>
        <taxon>Coleoptera</taxon>
        <taxon>Polyphaga</taxon>
        <taxon>Cucujiformia</taxon>
        <taxon>Chrysomeloidea</taxon>
        <taxon>Cerambycidae</taxon>
        <taxon>Lepturinae</taxon>
        <taxon>Rhagiini</taxon>
        <taxon>Rhamnusium</taxon>
    </lineage>
</organism>
<proteinExistence type="predicted"/>
<reference evidence="2" key="1">
    <citation type="journal article" date="2023" name="Insect Mol. Biol.">
        <title>Genome sequencing provides insights into the evolution of gene families encoding plant cell wall-degrading enzymes in longhorned beetles.</title>
        <authorList>
            <person name="Shin N.R."/>
            <person name="Okamura Y."/>
            <person name="Kirsch R."/>
            <person name="Pauchet Y."/>
        </authorList>
    </citation>
    <scope>NUCLEOTIDE SEQUENCE</scope>
    <source>
        <strain evidence="2">RBIC_L_NR</strain>
    </source>
</reference>